<feature type="transmembrane region" description="Helical" evidence="1">
    <location>
        <begin position="7"/>
        <end position="25"/>
    </location>
</feature>
<feature type="transmembrane region" description="Helical" evidence="1">
    <location>
        <begin position="122"/>
        <end position="143"/>
    </location>
</feature>
<comment type="caution">
    <text evidence="2">The sequence shown here is derived from an EMBL/GenBank/DDBJ whole genome shotgun (WGS) entry which is preliminary data.</text>
</comment>
<proteinExistence type="predicted"/>
<gene>
    <name evidence="2" type="ORF">ACFOMF_07000</name>
</gene>
<keyword evidence="1" id="KW-0812">Transmembrane</keyword>
<accession>A0ABV7T3X0</accession>
<evidence type="ECO:0000313" key="2">
    <source>
        <dbReference type="EMBL" id="MFC3607519.1"/>
    </source>
</evidence>
<reference evidence="3" key="1">
    <citation type="journal article" date="2019" name="Int. J. Syst. Evol. Microbiol.">
        <title>The Global Catalogue of Microorganisms (GCM) 10K type strain sequencing project: providing services to taxonomists for standard genome sequencing and annotation.</title>
        <authorList>
            <consortium name="The Broad Institute Genomics Platform"/>
            <consortium name="The Broad Institute Genome Sequencing Center for Infectious Disease"/>
            <person name="Wu L."/>
            <person name="Ma J."/>
        </authorList>
    </citation>
    <scope>NUCLEOTIDE SEQUENCE [LARGE SCALE GENOMIC DNA]</scope>
    <source>
        <strain evidence="3">KCTC 42447</strain>
    </source>
</reference>
<evidence type="ECO:0008006" key="4">
    <source>
        <dbReference type="Google" id="ProtNLM"/>
    </source>
</evidence>
<keyword evidence="3" id="KW-1185">Reference proteome</keyword>
<feature type="transmembrane region" description="Helical" evidence="1">
    <location>
        <begin position="90"/>
        <end position="110"/>
    </location>
</feature>
<dbReference type="RefSeq" id="WP_386362825.1">
    <property type="nucleotide sequence ID" value="NZ_JBHRXZ010000017.1"/>
</dbReference>
<evidence type="ECO:0000256" key="1">
    <source>
        <dbReference type="SAM" id="Phobius"/>
    </source>
</evidence>
<feature type="transmembrane region" description="Helical" evidence="1">
    <location>
        <begin position="60"/>
        <end position="83"/>
    </location>
</feature>
<evidence type="ECO:0000313" key="3">
    <source>
        <dbReference type="Proteomes" id="UP001595630"/>
    </source>
</evidence>
<keyword evidence="1" id="KW-0472">Membrane</keyword>
<protein>
    <recommendedName>
        <fullName evidence="4">MFS transporter</fullName>
    </recommendedName>
</protein>
<keyword evidence="1" id="KW-1133">Transmembrane helix</keyword>
<name>A0ABV7T3X0_9GAMM</name>
<dbReference type="Proteomes" id="UP001595630">
    <property type="component" value="Unassembled WGS sequence"/>
</dbReference>
<sequence length="147" mass="15387">MNPRLRVIPIYLVAVAFAVVLGTIIQTQFNLAALQALGADIGVLVRLRATGQDLLGFTPAYAAIVSLTLLLALPMAALLARLLPQWRLPLYFFAGGVGLLVAFQVANAVAPMPTLIAATRTAVGSAAMILSGAFGALLFATLMRPRS</sequence>
<dbReference type="EMBL" id="JBHRXZ010000017">
    <property type="protein sequence ID" value="MFC3607519.1"/>
    <property type="molecule type" value="Genomic_DNA"/>
</dbReference>
<organism evidence="2 3">
    <name type="scientific">Stutzerimonas tarimensis</name>
    <dbReference type="NCBI Taxonomy" id="1507735"/>
    <lineage>
        <taxon>Bacteria</taxon>
        <taxon>Pseudomonadati</taxon>
        <taxon>Pseudomonadota</taxon>
        <taxon>Gammaproteobacteria</taxon>
        <taxon>Pseudomonadales</taxon>
        <taxon>Pseudomonadaceae</taxon>
        <taxon>Stutzerimonas</taxon>
    </lineage>
</organism>